<keyword evidence="4" id="KW-0256">Endoplasmic reticulum</keyword>
<reference evidence="8" key="1">
    <citation type="journal article" date="2020" name="Stud. Mycol.">
        <title>101 Dothideomycetes genomes: a test case for predicting lifestyles and emergence of pathogens.</title>
        <authorList>
            <person name="Haridas S."/>
            <person name="Albert R."/>
            <person name="Binder M."/>
            <person name="Bloem J."/>
            <person name="Labutti K."/>
            <person name="Salamov A."/>
            <person name="Andreopoulos B."/>
            <person name="Baker S."/>
            <person name="Barry K."/>
            <person name="Bills G."/>
            <person name="Bluhm B."/>
            <person name="Cannon C."/>
            <person name="Castanera R."/>
            <person name="Culley D."/>
            <person name="Daum C."/>
            <person name="Ezra D."/>
            <person name="Gonzalez J."/>
            <person name="Henrissat B."/>
            <person name="Kuo A."/>
            <person name="Liang C."/>
            <person name="Lipzen A."/>
            <person name="Lutzoni F."/>
            <person name="Magnuson J."/>
            <person name="Mondo S."/>
            <person name="Nolan M."/>
            <person name="Ohm R."/>
            <person name="Pangilinan J."/>
            <person name="Park H.-J."/>
            <person name="Ramirez L."/>
            <person name="Alfaro M."/>
            <person name="Sun H."/>
            <person name="Tritt A."/>
            <person name="Yoshinaga Y."/>
            <person name="Zwiers L.-H."/>
            <person name="Turgeon B."/>
            <person name="Goodwin S."/>
            <person name="Spatafora J."/>
            <person name="Crous P."/>
            <person name="Grigoriev I."/>
        </authorList>
    </citation>
    <scope>NUCLEOTIDE SEQUENCE</scope>
    <source>
        <strain evidence="8">CBS 175.79</strain>
    </source>
</reference>
<organism evidence="8 9">
    <name type="scientific">Aaosphaeria arxii CBS 175.79</name>
    <dbReference type="NCBI Taxonomy" id="1450172"/>
    <lineage>
        <taxon>Eukaryota</taxon>
        <taxon>Fungi</taxon>
        <taxon>Dikarya</taxon>
        <taxon>Ascomycota</taxon>
        <taxon>Pezizomycotina</taxon>
        <taxon>Dothideomycetes</taxon>
        <taxon>Pleosporomycetidae</taxon>
        <taxon>Pleosporales</taxon>
        <taxon>Pleosporales incertae sedis</taxon>
        <taxon>Aaosphaeria</taxon>
    </lineage>
</organism>
<feature type="region of interest" description="Disordered" evidence="7">
    <location>
        <begin position="39"/>
        <end position="81"/>
    </location>
</feature>
<feature type="non-terminal residue" evidence="8">
    <location>
        <position position="307"/>
    </location>
</feature>
<dbReference type="GO" id="GO:0016020">
    <property type="term" value="C:membrane"/>
    <property type="evidence" value="ECO:0007669"/>
    <property type="project" value="UniProtKB-SubCell"/>
</dbReference>
<dbReference type="RefSeq" id="XP_033379329.1">
    <property type="nucleotide sequence ID" value="XM_033524652.1"/>
</dbReference>
<accession>A0A6A5XDN4</accession>
<keyword evidence="5" id="KW-0496">Mitochondrion</keyword>
<evidence type="ECO:0000256" key="3">
    <source>
        <dbReference type="ARBA" id="ARBA00004370"/>
    </source>
</evidence>
<dbReference type="PANTHER" id="PTHR48182:SF2">
    <property type="entry name" value="PROTEIN SERAC1"/>
    <property type="match status" value="1"/>
</dbReference>
<dbReference type="InterPro" id="IPR052374">
    <property type="entry name" value="SERAC1"/>
</dbReference>
<dbReference type="GO" id="GO:0005783">
    <property type="term" value="C:endoplasmic reticulum"/>
    <property type="evidence" value="ECO:0007669"/>
    <property type="project" value="UniProtKB-SubCell"/>
</dbReference>
<dbReference type="SUPFAM" id="SSF53474">
    <property type="entry name" value="alpha/beta-Hydrolases"/>
    <property type="match status" value="1"/>
</dbReference>
<dbReference type="InterPro" id="IPR029058">
    <property type="entry name" value="AB_hydrolase_fold"/>
</dbReference>
<name>A0A6A5XDN4_9PLEO</name>
<evidence type="ECO:0000256" key="4">
    <source>
        <dbReference type="ARBA" id="ARBA00022824"/>
    </source>
</evidence>
<dbReference type="GeneID" id="54282049"/>
<dbReference type="OrthoDB" id="5086500at2759"/>
<protein>
    <recommendedName>
        <fullName evidence="10">DUF676 domain-containing protein</fullName>
    </recommendedName>
</protein>
<dbReference type="PANTHER" id="PTHR48182">
    <property type="entry name" value="PROTEIN SERAC1"/>
    <property type="match status" value="1"/>
</dbReference>
<evidence type="ECO:0000313" key="8">
    <source>
        <dbReference type="EMBL" id="KAF2010990.1"/>
    </source>
</evidence>
<evidence type="ECO:0008006" key="10">
    <source>
        <dbReference type="Google" id="ProtNLM"/>
    </source>
</evidence>
<evidence type="ECO:0000256" key="5">
    <source>
        <dbReference type="ARBA" id="ARBA00023128"/>
    </source>
</evidence>
<dbReference type="Gene3D" id="3.40.50.1820">
    <property type="entry name" value="alpha/beta hydrolase"/>
    <property type="match status" value="1"/>
</dbReference>
<comment type="subcellular location">
    <subcellularLocation>
        <location evidence="2">Endoplasmic reticulum</location>
    </subcellularLocation>
    <subcellularLocation>
        <location evidence="3">Membrane</location>
    </subcellularLocation>
    <subcellularLocation>
        <location evidence="1">Mitochondrion</location>
    </subcellularLocation>
</comment>
<gene>
    <name evidence="8" type="ORF">BU24DRAFT_377777</name>
</gene>
<proteinExistence type="predicted"/>
<dbReference type="EMBL" id="ML978075">
    <property type="protein sequence ID" value="KAF2010990.1"/>
    <property type="molecule type" value="Genomic_DNA"/>
</dbReference>
<dbReference type="AlphaFoldDB" id="A0A6A5XDN4"/>
<dbReference type="GO" id="GO:0005739">
    <property type="term" value="C:mitochondrion"/>
    <property type="evidence" value="ECO:0007669"/>
    <property type="project" value="UniProtKB-SubCell"/>
</dbReference>
<evidence type="ECO:0000256" key="1">
    <source>
        <dbReference type="ARBA" id="ARBA00004173"/>
    </source>
</evidence>
<evidence type="ECO:0000256" key="6">
    <source>
        <dbReference type="ARBA" id="ARBA00023136"/>
    </source>
</evidence>
<evidence type="ECO:0000313" key="9">
    <source>
        <dbReference type="Proteomes" id="UP000799778"/>
    </source>
</evidence>
<dbReference type="Proteomes" id="UP000799778">
    <property type="component" value="Unassembled WGS sequence"/>
</dbReference>
<keyword evidence="9" id="KW-1185">Reference proteome</keyword>
<keyword evidence="6" id="KW-0472">Membrane</keyword>
<sequence>MAKVHRLGFSRLSPSTQSDEDIVFIHGLLGHPQGTWEMAAGASHGSSDETKKPKGLRSFFKSRKDRSSTTDTGKAAGPASSVGLSRPLPTVFWPKEYLAVDIPEARVWTYGYNADVIGDLFQANNKNSISQHGRDLSVHLEREIDNGKPLVFIAYSLGGIVLKDAIRRSELARNQTKLIVFLGTPHRGSAYAGWGEVIFNLSSLALQDSNKKIIKRLEHNDEVLDNIHEEFKTIVFGGTMKIHSFQEAQGITGMKGASAKVVDDFSSKLDLPLALEIVESIDANHIQMVRYSSRDDLGYRAIFGVLK</sequence>
<evidence type="ECO:0000256" key="7">
    <source>
        <dbReference type="SAM" id="MobiDB-lite"/>
    </source>
</evidence>
<evidence type="ECO:0000256" key="2">
    <source>
        <dbReference type="ARBA" id="ARBA00004240"/>
    </source>
</evidence>